<keyword evidence="4" id="KW-1185">Reference proteome</keyword>
<comment type="caution">
    <text evidence="3">The sequence shown here is derived from an EMBL/GenBank/DDBJ whole genome shotgun (WGS) entry which is preliminary data.</text>
</comment>
<protein>
    <recommendedName>
        <fullName evidence="2">VWFA domain-containing protein</fullName>
    </recommendedName>
</protein>
<keyword evidence="1" id="KW-0472">Membrane</keyword>
<dbReference type="RefSeq" id="WP_052511918.1">
    <property type="nucleotide sequence ID" value="NZ_BAND01000057.1"/>
</dbReference>
<proteinExistence type="predicted"/>
<organism evidence="3 4">
    <name type="scientific">Acidomonas methanolica NBRC 104435</name>
    <dbReference type="NCBI Taxonomy" id="1231351"/>
    <lineage>
        <taxon>Bacteria</taxon>
        <taxon>Pseudomonadati</taxon>
        <taxon>Pseudomonadota</taxon>
        <taxon>Alphaproteobacteria</taxon>
        <taxon>Acetobacterales</taxon>
        <taxon>Acetobacteraceae</taxon>
        <taxon>Acidomonas</taxon>
    </lineage>
</organism>
<dbReference type="Proteomes" id="UP000019760">
    <property type="component" value="Unassembled WGS sequence"/>
</dbReference>
<dbReference type="SUPFAM" id="SSF53300">
    <property type="entry name" value="vWA-like"/>
    <property type="match status" value="1"/>
</dbReference>
<dbReference type="InterPro" id="IPR002035">
    <property type="entry name" value="VWF_A"/>
</dbReference>
<dbReference type="Gene3D" id="3.40.50.410">
    <property type="entry name" value="von Willebrand factor, type A domain"/>
    <property type="match status" value="1"/>
</dbReference>
<gene>
    <name evidence="3" type="ORF">Amme_057_013</name>
</gene>
<dbReference type="SMART" id="SM00327">
    <property type="entry name" value="VWA"/>
    <property type="match status" value="1"/>
</dbReference>
<dbReference type="EMBL" id="BAND01000057">
    <property type="protein sequence ID" value="GAJ29256.1"/>
    <property type="molecule type" value="Genomic_DNA"/>
</dbReference>
<reference evidence="3 4" key="2">
    <citation type="journal article" date="2014" name="FEMS Microbiol. Lett.">
        <title>Draft genomic DNA sequence of the facultatively methylotrophic bacterium Acidomonas methanolica type strain MB58.</title>
        <authorList>
            <person name="Higashiura N."/>
            <person name="Hadano H."/>
            <person name="Hirakawa H."/>
            <person name="Matsutani M."/>
            <person name="Takabe S."/>
            <person name="Matsushita K."/>
            <person name="Azuma Y."/>
        </authorList>
    </citation>
    <scope>NUCLEOTIDE SEQUENCE [LARGE SCALE GENOMIC DNA]</scope>
    <source>
        <strain evidence="3 4">MB58</strain>
    </source>
</reference>
<keyword evidence="1" id="KW-1133">Transmembrane helix</keyword>
<sequence length="324" mass="35445">MTRAMSRVMACPALRDPGSWLQVAACLFLGAALLFPTLPHRRATYSLLAVVDITGSMNVRDYTLDGRPASRLEEAKAALLRMMSDLPCGSRLGLALFTERRDFLLLEPVEICENFSALEDAIRHIDWRMGWEGESHISEGLARGVTLAHSVGSDLLFFSDGQEEPPLPWTGQPASLKRDPRVRGLILGMGGTQPVPIPKFDDNGREIGFWADSDMPTENYAAPPPPGAAQREGYNPRNAPFGASRHTGMENLSSVQTAYLEQLAAGVGLDYRELDSPGQLAGWVERVAHVVRLAARANIAWIFGMLALICMTARMAWAIGSTRK</sequence>
<keyword evidence="1" id="KW-0812">Transmembrane</keyword>
<dbReference type="Pfam" id="PF13519">
    <property type="entry name" value="VWA_2"/>
    <property type="match status" value="1"/>
</dbReference>
<dbReference type="InterPro" id="IPR036465">
    <property type="entry name" value="vWFA_dom_sf"/>
</dbReference>
<dbReference type="OrthoDB" id="7055767at2"/>
<feature type="domain" description="VWFA" evidence="2">
    <location>
        <begin position="44"/>
        <end position="221"/>
    </location>
</feature>
<name>A0A023D634_ACIMT</name>
<evidence type="ECO:0000313" key="3">
    <source>
        <dbReference type="EMBL" id="GAJ29256.1"/>
    </source>
</evidence>
<evidence type="ECO:0000313" key="4">
    <source>
        <dbReference type="Proteomes" id="UP000019760"/>
    </source>
</evidence>
<accession>A0A023D634</accession>
<evidence type="ECO:0000256" key="1">
    <source>
        <dbReference type="SAM" id="Phobius"/>
    </source>
</evidence>
<feature type="transmembrane region" description="Helical" evidence="1">
    <location>
        <begin position="299"/>
        <end position="319"/>
    </location>
</feature>
<dbReference type="AlphaFoldDB" id="A0A023D634"/>
<evidence type="ECO:0000259" key="2">
    <source>
        <dbReference type="SMART" id="SM00327"/>
    </source>
</evidence>
<reference evidence="4" key="1">
    <citation type="journal article" date="2014" name="FEMS Microbiol. Lett.">
        <title>Draft Genomic DNA Sequence of the Facultatively Methylotrophic Bacterium Acidomonas methanolica type strain MB58.</title>
        <authorList>
            <person name="Higashiura N."/>
            <person name="Hadano H."/>
            <person name="Hirakawa H."/>
            <person name="Matsutani M."/>
            <person name="Takabe S."/>
            <person name="Matsushita K."/>
            <person name="Azuma Y."/>
        </authorList>
    </citation>
    <scope>NUCLEOTIDE SEQUENCE [LARGE SCALE GENOMIC DNA]</scope>
    <source>
        <strain evidence="4">MB58</strain>
    </source>
</reference>
<dbReference type="CDD" id="cd00198">
    <property type="entry name" value="vWFA"/>
    <property type="match status" value="1"/>
</dbReference>